<dbReference type="InterPro" id="IPR023809">
    <property type="entry name" value="Thiopep_bacteriocin_synth_dom"/>
</dbReference>
<dbReference type="eggNOG" id="ENOG502Z81U">
    <property type="taxonomic scope" value="Bacteria"/>
</dbReference>
<evidence type="ECO:0000256" key="1">
    <source>
        <dbReference type="SAM" id="MobiDB-lite"/>
    </source>
</evidence>
<dbReference type="KEGG" id="ksk:KSE_04760"/>
<dbReference type="PATRIC" id="fig|452652.3.peg.473"/>
<reference evidence="4 5" key="1">
    <citation type="journal article" date="2010" name="DNA Res.">
        <title>Genome sequence of Kitasatospora setae NBRC 14216T: an evolutionary snapshot of the family Streptomycetaceae.</title>
        <authorList>
            <person name="Ichikawa N."/>
            <person name="Oguchi A."/>
            <person name="Ikeda H."/>
            <person name="Ishikawa J."/>
            <person name="Kitani S."/>
            <person name="Watanabe Y."/>
            <person name="Nakamura S."/>
            <person name="Katano Y."/>
            <person name="Kishi E."/>
            <person name="Sasagawa M."/>
            <person name="Ankai A."/>
            <person name="Fukui S."/>
            <person name="Hashimoto Y."/>
            <person name="Kamata S."/>
            <person name="Otoguro M."/>
            <person name="Tanikawa S."/>
            <person name="Nihira T."/>
            <person name="Horinouchi S."/>
            <person name="Ohnishi Y."/>
            <person name="Hayakawa M."/>
            <person name="Kuzuyama T."/>
            <person name="Arisawa A."/>
            <person name="Nomoto F."/>
            <person name="Miura H."/>
            <person name="Takahashi Y."/>
            <person name="Fujita N."/>
        </authorList>
    </citation>
    <scope>NUCLEOTIDE SEQUENCE [LARGE SCALE GENOMIC DNA]</scope>
    <source>
        <strain evidence="5">ATCC 33774 / DSM 43861 / JCM 3304 / KCC A-0304 / NBRC 14216 / KM-6054</strain>
    </source>
</reference>
<feature type="region of interest" description="Disordered" evidence="1">
    <location>
        <begin position="570"/>
        <end position="604"/>
    </location>
</feature>
<feature type="domain" description="Lantibiotic dehydratase N-terminal" evidence="2">
    <location>
        <begin position="78"/>
        <end position="801"/>
    </location>
</feature>
<feature type="compositionally biased region" description="Low complexity" evidence="1">
    <location>
        <begin position="1161"/>
        <end position="1170"/>
    </location>
</feature>
<feature type="region of interest" description="Disordered" evidence="1">
    <location>
        <begin position="435"/>
        <end position="462"/>
    </location>
</feature>
<dbReference type="RefSeq" id="WP_014133641.1">
    <property type="nucleotide sequence ID" value="NC_016109.1"/>
</dbReference>
<dbReference type="Pfam" id="PF04738">
    <property type="entry name" value="Lant_dehydr_N"/>
    <property type="match status" value="1"/>
</dbReference>
<feature type="compositionally biased region" description="Low complexity" evidence="1">
    <location>
        <begin position="38"/>
        <end position="51"/>
    </location>
</feature>
<dbReference type="NCBIfam" id="TIGR03891">
    <property type="entry name" value="thiopep_ocin"/>
    <property type="match status" value="1"/>
</dbReference>
<dbReference type="InterPro" id="IPR006827">
    <property type="entry name" value="Lant_deHydtase_N"/>
</dbReference>
<feature type="domain" description="Thiopeptide-type bacteriocin biosynthesis" evidence="3">
    <location>
        <begin position="893"/>
        <end position="1150"/>
    </location>
</feature>
<feature type="compositionally biased region" description="Low complexity" evidence="1">
    <location>
        <begin position="583"/>
        <end position="604"/>
    </location>
</feature>
<evidence type="ECO:0000259" key="3">
    <source>
        <dbReference type="Pfam" id="PF14028"/>
    </source>
</evidence>
<evidence type="ECO:0000313" key="5">
    <source>
        <dbReference type="Proteomes" id="UP000007076"/>
    </source>
</evidence>
<keyword evidence="5" id="KW-1185">Reference proteome</keyword>
<protein>
    <submittedName>
        <fullName evidence="4">Putative dehydratase</fullName>
    </submittedName>
</protein>
<organism evidence="4 5">
    <name type="scientific">Kitasatospora setae (strain ATCC 33774 / DSM 43861 / JCM 3304 / KCC A-0304 / NBRC 14216 / KM-6054)</name>
    <name type="common">Streptomyces setae</name>
    <dbReference type="NCBI Taxonomy" id="452652"/>
    <lineage>
        <taxon>Bacteria</taxon>
        <taxon>Bacillati</taxon>
        <taxon>Actinomycetota</taxon>
        <taxon>Actinomycetes</taxon>
        <taxon>Kitasatosporales</taxon>
        <taxon>Streptomycetaceae</taxon>
        <taxon>Kitasatospora</taxon>
    </lineage>
</organism>
<dbReference type="HOGENOM" id="CLU_010573_0_0_11"/>
<name>E4N541_KITSK</name>
<evidence type="ECO:0000259" key="2">
    <source>
        <dbReference type="Pfam" id="PF04738"/>
    </source>
</evidence>
<sequence length="1183" mass="125351">MGKKSHTAHQDAIFTATGPVLLRTPALPLPPRHRRAEPAASASPAGSADSAHWGSPGGDPLGEQIGECFADRLVEAAADPVLREAIEISSPSLADLLERAVPAVAAPEDGPRAAELHLAELRPAALRRAAEAVGRYRLRMATRATPFGLMAAVGTARFGARAEVGWEGGERRAFRPDLGWLLPLLDRLRTDPQVLGSLLLAVDQQAVLRGDRLVLPYLPDRSTLPESTAEAVPGAGRPVAERTVRATPVVRAVVRLAERPVSHAELLAGLAAGFPTAPAEAIAGLVRTLVAQGFLLTDLVPPPHSTDLLGHVLERLPGEHPVRGELAAVRGLLARAAGLPRGRATGVLREARRRMLRLGPAERPLHADLALVGGVVLPEQVRVEVEQAAGVLWRLSPPVGAPEHLRSYHAEFVERYGIDSPVPLAELLDADTGLGPPAGYRRPVGPRGAANPEPARARTEREAARNRVLAELVAGALVDREPGGPLPEVVLDDELLDRLAPLAEESEEQESQAGSAAETPPASLELYAELAADSLAELDAGRFRLVLSPTAGSDRAGATFGRFASHLANSGSNSGSGSGSGGSDPDSYGNDSYGDDNSNGGGRLLAEAAGALPDDDEVLYAHLEFTPYRPRHANIALTPRWLGHRVVVSAFPDPSGPAVLALDDLVVVADAERLGVYSRELGREVRADAHHALNLRTGAPNAARFLQETALGGHRPWQPWDWGAAASSPVLPRVRRGRVVLAPASWRLTAPVPDSAAPYGDWADGLARWRRRWGVPAAVRLLSGDQRISLDLDDPWHRRLLYGQCRADRPTVLQEDLGAGSSGGWLPGPDGAHAAEIVVPLRPAGTGPTAKATAAKATTAQASAQATARTGVPARRVLPAPHPRTVELPGGEWLFARIGAVETRHDEILADRLPELLARVPGQVDRWFFVRYRDPAPHLRLRFHGEPSALTGELLPALHDWAHGLRRSGLAADLRLEGYAPEADRYGGPEVLADAERVFHADSLVALAALRLVRTARGTPGELLAAANLTATARDFLAARPVPVPVGPWVAATYPKSEAHQRIFRTQRAAALRAIGPDGPAAPAGGLLPADAALAGAWRLRAERLAAYAPRLAGPVAGPALASLLHMGHNRLIGIDREAERRAYALARGALEAHRARHRTTTTTTTTAPAPTAPAPVTPDEER</sequence>
<proteinExistence type="predicted"/>
<feature type="region of interest" description="Disordered" evidence="1">
    <location>
        <begin position="24"/>
        <end position="61"/>
    </location>
</feature>
<dbReference type="Pfam" id="PF14028">
    <property type="entry name" value="Lant_dehydr_C"/>
    <property type="match status" value="1"/>
</dbReference>
<dbReference type="AlphaFoldDB" id="E4N541"/>
<dbReference type="Proteomes" id="UP000007076">
    <property type="component" value="Chromosome"/>
</dbReference>
<feature type="region of interest" description="Disordered" evidence="1">
    <location>
        <begin position="1152"/>
        <end position="1183"/>
    </location>
</feature>
<gene>
    <name evidence="4" type="ordered locus">KSE_04760</name>
</gene>
<accession>E4N541</accession>
<evidence type="ECO:0000313" key="4">
    <source>
        <dbReference type="EMBL" id="BAJ26322.1"/>
    </source>
</evidence>
<dbReference type="STRING" id="452652.KSE_04760"/>
<dbReference type="EMBL" id="AP010968">
    <property type="protein sequence ID" value="BAJ26322.1"/>
    <property type="molecule type" value="Genomic_DNA"/>
</dbReference>